<dbReference type="RefSeq" id="XP_028535347.1">
    <property type="nucleotide sequence ID" value="XM_028679654.1"/>
</dbReference>
<evidence type="ECO:0000256" key="3">
    <source>
        <dbReference type="ARBA" id="ARBA00022801"/>
    </source>
</evidence>
<dbReference type="OMA" id="CIWNGYA"/>
<comment type="catalytic activity">
    <reaction evidence="1">
        <text>3-hydroxy-2-methylpropanoyl-CoA + H2O = 3-hydroxy-2-methylpropanoate + CoA + H(+)</text>
        <dbReference type="Rhea" id="RHEA:20888"/>
        <dbReference type="ChEBI" id="CHEBI:11805"/>
        <dbReference type="ChEBI" id="CHEBI:15377"/>
        <dbReference type="ChEBI" id="CHEBI:15378"/>
        <dbReference type="ChEBI" id="CHEBI:57287"/>
        <dbReference type="ChEBI" id="CHEBI:57340"/>
        <dbReference type="EC" id="3.1.2.4"/>
    </reaction>
</comment>
<keyword evidence="5" id="KW-1133">Transmembrane helix</keyword>
<gene>
    <name evidence="7" type="ORF">PRELSG_1456100</name>
</gene>
<sequence length="481" mass="56580">MAKLIKRGSIFDTLFFFKNICYQKKKELSKFFIYPKKYKSAIDKLNTNLYFATKKKIEVLNQEKNSIHQIVKYNISNQKMCNTFIKNIKNKSNTNKTDSNINNQNKNEEKKNLVDIIDLELSDIWSKKTLIVNYKNNIFEIILNRPDKLNAINKDMITGLLNMIKSLDNDNRCYMIVIRSINTKCFSSGSDVRAIIENKEDGILYLRQLYLYINYISKMKKNLLCIWNGFVMGGGLGISIYSKYLAIHKNAIFAMPENKIGFFPDIGCCYFFKKYFGRSIGLHLGLTSLRINEADLAKFKVCNTYIENIDLFLDELKNINKCNQMDFNIEYNRILSKYSLKNCSTTPILTDELISNINKYYDSSNNLEELISNLKKDNNDFCKQLLSDINNNCYFSCKLWFSYFHYNYDKSLEDILDNDFKISQYILYYTKTFEKGVTEILVKKNKNFQWSNVEENKSVQLENIEDIIMNKNLLSIKEEFI</sequence>
<keyword evidence="8" id="KW-1185">Reference proteome</keyword>
<evidence type="ECO:0000256" key="2">
    <source>
        <dbReference type="ARBA" id="ARBA00011915"/>
    </source>
</evidence>
<dbReference type="AlphaFoldDB" id="A0A1J1HBP0"/>
<evidence type="ECO:0000256" key="4">
    <source>
        <dbReference type="SAM" id="Coils"/>
    </source>
</evidence>
<keyword evidence="5" id="KW-0812">Transmembrane</keyword>
<protein>
    <recommendedName>
        <fullName evidence="2">3-hydroxyisobutyryl-CoA hydrolase</fullName>
        <ecNumber evidence="2">3.1.2.4</ecNumber>
    </recommendedName>
</protein>
<dbReference type="VEuPathDB" id="PlasmoDB:PRELSG_1456100"/>
<dbReference type="GO" id="GO:0006574">
    <property type="term" value="P:L-valine catabolic process"/>
    <property type="evidence" value="ECO:0007669"/>
    <property type="project" value="TreeGrafter"/>
</dbReference>
<dbReference type="KEGG" id="prel:PRELSG_1456100"/>
<dbReference type="Pfam" id="PF16113">
    <property type="entry name" value="ECH_2"/>
    <property type="match status" value="1"/>
</dbReference>
<dbReference type="InterPro" id="IPR029045">
    <property type="entry name" value="ClpP/crotonase-like_dom_sf"/>
</dbReference>
<dbReference type="PANTHER" id="PTHR43176:SF3">
    <property type="entry name" value="3-HYDROXYISOBUTYRYL-COA HYDROLASE, MITOCHONDRIAL"/>
    <property type="match status" value="1"/>
</dbReference>
<keyword evidence="3 7" id="KW-0378">Hydrolase</keyword>
<dbReference type="Gene3D" id="3.90.226.10">
    <property type="entry name" value="2-enoyl-CoA Hydratase, Chain A, domain 1"/>
    <property type="match status" value="1"/>
</dbReference>
<keyword evidence="4" id="KW-0175">Coiled coil</keyword>
<name>A0A1J1HBP0_PLARL</name>
<dbReference type="SUPFAM" id="SSF52096">
    <property type="entry name" value="ClpP/crotonase"/>
    <property type="match status" value="1"/>
</dbReference>
<evidence type="ECO:0000259" key="6">
    <source>
        <dbReference type="Pfam" id="PF16113"/>
    </source>
</evidence>
<dbReference type="OrthoDB" id="1737613at2759"/>
<dbReference type="GeneID" id="39738993"/>
<dbReference type="GO" id="GO:0003860">
    <property type="term" value="F:3-hydroxyisobutyryl-CoA hydrolase activity"/>
    <property type="evidence" value="ECO:0007669"/>
    <property type="project" value="UniProtKB-EC"/>
</dbReference>
<organism evidence="7 8">
    <name type="scientific">Plasmodium relictum</name>
    <dbReference type="NCBI Taxonomy" id="85471"/>
    <lineage>
        <taxon>Eukaryota</taxon>
        <taxon>Sar</taxon>
        <taxon>Alveolata</taxon>
        <taxon>Apicomplexa</taxon>
        <taxon>Aconoidasida</taxon>
        <taxon>Haemosporida</taxon>
        <taxon>Plasmodiidae</taxon>
        <taxon>Plasmodium</taxon>
        <taxon>Plasmodium (Haemamoeba)</taxon>
    </lineage>
</organism>
<accession>A0A1J1HBP0</accession>
<evidence type="ECO:0000256" key="5">
    <source>
        <dbReference type="SAM" id="Phobius"/>
    </source>
</evidence>
<evidence type="ECO:0000313" key="7">
    <source>
        <dbReference type="EMBL" id="CRH02827.1"/>
    </source>
</evidence>
<reference evidence="7 8" key="1">
    <citation type="submission" date="2015-04" db="EMBL/GenBank/DDBJ databases">
        <authorList>
            <consortium name="Pathogen Informatics"/>
        </authorList>
    </citation>
    <scope>NUCLEOTIDE SEQUENCE [LARGE SCALE GENOMIC DNA]</scope>
    <source>
        <strain evidence="7 8">SGS1</strain>
    </source>
</reference>
<feature type="coiled-coil region" evidence="4">
    <location>
        <begin position="357"/>
        <end position="384"/>
    </location>
</feature>
<dbReference type="InterPro" id="IPR045004">
    <property type="entry name" value="ECH_dom"/>
</dbReference>
<dbReference type="CDD" id="cd06558">
    <property type="entry name" value="crotonase-like"/>
    <property type="match status" value="1"/>
</dbReference>
<evidence type="ECO:0000256" key="1">
    <source>
        <dbReference type="ARBA" id="ARBA00001709"/>
    </source>
</evidence>
<dbReference type="Proteomes" id="UP000220158">
    <property type="component" value="Chromosome 14"/>
</dbReference>
<dbReference type="EMBL" id="LN835309">
    <property type="protein sequence ID" value="CRH02827.1"/>
    <property type="molecule type" value="Genomic_DNA"/>
</dbReference>
<feature type="transmembrane region" description="Helical" evidence="5">
    <location>
        <begin position="223"/>
        <end position="241"/>
    </location>
</feature>
<keyword evidence="5" id="KW-0472">Membrane</keyword>
<dbReference type="PANTHER" id="PTHR43176">
    <property type="entry name" value="3-HYDROXYISOBUTYRYL-COA HYDROLASE-RELATED"/>
    <property type="match status" value="1"/>
</dbReference>
<dbReference type="InterPro" id="IPR032259">
    <property type="entry name" value="HIBYL-CoA-H"/>
</dbReference>
<feature type="domain" description="Enoyl-CoA hydratase/isomerase" evidence="6">
    <location>
        <begin position="141"/>
        <end position="465"/>
    </location>
</feature>
<proteinExistence type="predicted"/>
<evidence type="ECO:0000313" key="8">
    <source>
        <dbReference type="Proteomes" id="UP000220158"/>
    </source>
</evidence>
<dbReference type="EC" id="3.1.2.4" evidence="2"/>